<gene>
    <name evidence="2" type="ORF">B0H15DRAFT_788098</name>
</gene>
<accession>A0AAD6XM21</accession>
<proteinExistence type="predicted"/>
<dbReference type="Pfam" id="PF22936">
    <property type="entry name" value="Pol_BBD"/>
    <property type="match status" value="1"/>
</dbReference>
<dbReference type="InterPro" id="IPR054722">
    <property type="entry name" value="PolX-like_BBD"/>
</dbReference>
<name>A0AAD6XM21_9AGAR</name>
<feature type="domain" description="Retrovirus-related Pol polyprotein from transposon TNT 1-94-like beta-barrel" evidence="1">
    <location>
        <begin position="238"/>
        <end position="318"/>
    </location>
</feature>
<comment type="caution">
    <text evidence="2">The sequence shown here is derived from an EMBL/GenBank/DDBJ whole genome shotgun (WGS) entry which is preliminary data.</text>
</comment>
<dbReference type="Proteomes" id="UP001222325">
    <property type="component" value="Unassembled WGS sequence"/>
</dbReference>
<dbReference type="EMBL" id="JARJCN010000060">
    <property type="protein sequence ID" value="KAJ7079445.1"/>
    <property type="molecule type" value="Genomic_DNA"/>
</dbReference>
<reference evidence="2" key="1">
    <citation type="submission" date="2023-03" db="EMBL/GenBank/DDBJ databases">
        <title>Massive genome expansion in bonnet fungi (Mycena s.s.) driven by repeated elements and novel gene families across ecological guilds.</title>
        <authorList>
            <consortium name="Lawrence Berkeley National Laboratory"/>
            <person name="Harder C.B."/>
            <person name="Miyauchi S."/>
            <person name="Viragh M."/>
            <person name="Kuo A."/>
            <person name="Thoen E."/>
            <person name="Andreopoulos B."/>
            <person name="Lu D."/>
            <person name="Skrede I."/>
            <person name="Drula E."/>
            <person name="Henrissat B."/>
            <person name="Morin E."/>
            <person name="Kohler A."/>
            <person name="Barry K."/>
            <person name="LaButti K."/>
            <person name="Morin E."/>
            <person name="Salamov A."/>
            <person name="Lipzen A."/>
            <person name="Mereny Z."/>
            <person name="Hegedus B."/>
            <person name="Baldrian P."/>
            <person name="Stursova M."/>
            <person name="Weitz H."/>
            <person name="Taylor A."/>
            <person name="Grigoriev I.V."/>
            <person name="Nagy L.G."/>
            <person name="Martin F."/>
            <person name="Kauserud H."/>
        </authorList>
    </citation>
    <scope>NUCLEOTIDE SEQUENCE</scope>
    <source>
        <strain evidence="2">CBHHK173m</strain>
    </source>
</reference>
<evidence type="ECO:0000313" key="2">
    <source>
        <dbReference type="EMBL" id="KAJ7079445.1"/>
    </source>
</evidence>
<protein>
    <recommendedName>
        <fullName evidence="1">Retrovirus-related Pol polyprotein from transposon TNT 1-94-like beta-barrel domain-containing protein</fullName>
    </recommendedName>
</protein>
<organism evidence="2 3">
    <name type="scientific">Mycena belliarum</name>
    <dbReference type="NCBI Taxonomy" id="1033014"/>
    <lineage>
        <taxon>Eukaryota</taxon>
        <taxon>Fungi</taxon>
        <taxon>Dikarya</taxon>
        <taxon>Basidiomycota</taxon>
        <taxon>Agaricomycotina</taxon>
        <taxon>Agaricomycetes</taxon>
        <taxon>Agaricomycetidae</taxon>
        <taxon>Agaricales</taxon>
        <taxon>Marasmiineae</taxon>
        <taxon>Mycenaceae</taxon>
        <taxon>Mycena</taxon>
    </lineage>
</organism>
<feature type="non-terminal residue" evidence="2">
    <location>
        <position position="329"/>
    </location>
</feature>
<sequence>MIEHVSRLRSLWRTANDMGAKIDDQQFRTIFISLLGEEWDAVVPVLHTYSTSAEVINFVTMHAERLNRSGVPVASTPAPQALAANTNFDARRAARKNLVCTNTQCGAPGKKGHSIADCFWPGGGKEGQWPAWWKGKRGGAATPAANTVETFAFSVWTVPEAVIQPYDTDGTQAVRFRGEEVLASPLSFMAWDEAAEATVPSVFPDNVTIVSESSFDVLDSATTTSFELVGDVSSYRVVADSAATDHCFWKREDFTEYYPVEREGKAAEGSKFRILATGVVHKTIMYQGQKKELTLNAIHTPDITVNLISISKLDAGGFSVEFGRGKAIF</sequence>
<evidence type="ECO:0000259" key="1">
    <source>
        <dbReference type="Pfam" id="PF22936"/>
    </source>
</evidence>
<dbReference type="AlphaFoldDB" id="A0AAD6XM21"/>
<keyword evidence="3" id="KW-1185">Reference proteome</keyword>
<evidence type="ECO:0000313" key="3">
    <source>
        <dbReference type="Proteomes" id="UP001222325"/>
    </source>
</evidence>